<dbReference type="Proteomes" id="UP000649617">
    <property type="component" value="Unassembled WGS sequence"/>
</dbReference>
<keyword evidence="2" id="KW-1185">Reference proteome</keyword>
<dbReference type="EMBL" id="CAJNIZ010001847">
    <property type="protein sequence ID" value="CAE7201169.1"/>
    <property type="molecule type" value="Genomic_DNA"/>
</dbReference>
<gene>
    <name evidence="1" type="ORF">SPIL2461_LOCUS1813</name>
</gene>
<sequence>AGFNLADALEQACHGVQQAEDILMTGNWKPSQSGLPGLKQLLRTLDLRVRWQRLRASATESMDAEAWDDFWQTHLRASKMAKLTRGEGSAQQLYLGILWLYTRESWLPHVIEALAGFLREGPAEVAAQPQQAAEGASLQRLMQALSPMAQLVQAATCFFRQQGVHHEGVTFRPLVLPATLLKNMIDRFLACKDEEKQPSSAQGLETNMCFFLSHGSFFTSFASRCDAGKRLAKTSSNVLLAIQADPVSPSFPEHMSLKGGGDDVIFPAGTMFRLVRMSRTTSSDLEPEACPKGSAMQWPVTVIELAATDPRPEAFFVLERRSSMLPEELQDALLSWAAEVTGVARQQRIRDAAAWLYRSADEKAADALLERSLRPETSDALEVVDEDVEDVVEEERPVIHSLDRRRLRSLPGRG</sequence>
<comment type="caution">
    <text evidence="1">The sequence shown here is derived from an EMBL/GenBank/DDBJ whole genome shotgun (WGS) entry which is preliminary data.</text>
</comment>
<proteinExistence type="predicted"/>
<organism evidence="1 2">
    <name type="scientific">Symbiodinium pilosum</name>
    <name type="common">Dinoflagellate</name>
    <dbReference type="NCBI Taxonomy" id="2952"/>
    <lineage>
        <taxon>Eukaryota</taxon>
        <taxon>Sar</taxon>
        <taxon>Alveolata</taxon>
        <taxon>Dinophyceae</taxon>
        <taxon>Suessiales</taxon>
        <taxon>Symbiodiniaceae</taxon>
        <taxon>Symbiodinium</taxon>
    </lineage>
</organism>
<dbReference type="OrthoDB" id="441502at2759"/>
<evidence type="ECO:0000313" key="1">
    <source>
        <dbReference type="EMBL" id="CAE7201169.1"/>
    </source>
</evidence>
<evidence type="ECO:0000313" key="2">
    <source>
        <dbReference type="Proteomes" id="UP000649617"/>
    </source>
</evidence>
<name>A0A812J6W5_SYMPI</name>
<protein>
    <submittedName>
        <fullName evidence="1">Uncharacterized protein</fullName>
    </submittedName>
</protein>
<feature type="non-terminal residue" evidence="1">
    <location>
        <position position="414"/>
    </location>
</feature>
<reference evidence="1" key="1">
    <citation type="submission" date="2021-02" db="EMBL/GenBank/DDBJ databases">
        <authorList>
            <person name="Dougan E. K."/>
            <person name="Rhodes N."/>
            <person name="Thang M."/>
            <person name="Chan C."/>
        </authorList>
    </citation>
    <scope>NUCLEOTIDE SEQUENCE</scope>
</reference>
<dbReference type="AlphaFoldDB" id="A0A812J6W5"/>
<accession>A0A812J6W5</accession>